<evidence type="ECO:0000313" key="2">
    <source>
        <dbReference type="EMBL" id="KAH7546374.1"/>
    </source>
</evidence>
<dbReference type="PANTHER" id="PTHR33416">
    <property type="entry name" value="NUCLEAR PORE COMPLEX PROTEIN NUP1"/>
    <property type="match status" value="1"/>
</dbReference>
<comment type="caution">
    <text evidence="2">The sequence shown here is derived from an EMBL/GenBank/DDBJ whole genome shotgun (WGS) entry which is preliminary data.</text>
</comment>
<feature type="compositionally biased region" description="Basic and acidic residues" evidence="1">
    <location>
        <begin position="148"/>
        <end position="168"/>
    </location>
</feature>
<evidence type="ECO:0008006" key="4">
    <source>
        <dbReference type="Google" id="ProtNLM"/>
    </source>
</evidence>
<dbReference type="PANTHER" id="PTHR33416:SF18">
    <property type="entry name" value="NUCLEOPORIN-LIKE PROTEIN"/>
    <property type="match status" value="1"/>
</dbReference>
<dbReference type="GO" id="GO:0005635">
    <property type="term" value="C:nuclear envelope"/>
    <property type="evidence" value="ECO:0007669"/>
    <property type="project" value="TreeGrafter"/>
</dbReference>
<dbReference type="EMBL" id="JAEACU010000001">
    <property type="protein sequence ID" value="KAH7546374.1"/>
    <property type="molecule type" value="Genomic_DNA"/>
</dbReference>
<feature type="compositionally biased region" description="Basic and acidic residues" evidence="1">
    <location>
        <begin position="1"/>
        <end position="15"/>
    </location>
</feature>
<feature type="region of interest" description="Disordered" evidence="1">
    <location>
        <begin position="127"/>
        <end position="172"/>
    </location>
</feature>
<reference evidence="2" key="1">
    <citation type="journal article" date="2021" name="Front. Plant Sci.">
        <title>Chromosome-Scale Genome Assembly for Chinese Sour Jujube and Insights Into Its Genome Evolution and Domestication Signature.</title>
        <authorList>
            <person name="Shen L.-Y."/>
            <person name="Luo H."/>
            <person name="Wang X.-L."/>
            <person name="Wang X.-M."/>
            <person name="Qiu X.-J."/>
            <person name="Liu H."/>
            <person name="Zhou S.-S."/>
            <person name="Jia K.-H."/>
            <person name="Nie S."/>
            <person name="Bao Y.-T."/>
            <person name="Zhang R.-G."/>
            <person name="Yun Q.-Z."/>
            <person name="Chai Y.-H."/>
            <person name="Lu J.-Y."/>
            <person name="Li Y."/>
            <person name="Zhao S.-W."/>
            <person name="Mao J.-F."/>
            <person name="Jia S.-G."/>
            <person name="Mao Y.-M."/>
        </authorList>
    </citation>
    <scope>NUCLEOTIDE SEQUENCE</scope>
    <source>
        <strain evidence="2">AT0</strain>
        <tissue evidence="2">Leaf</tissue>
    </source>
</reference>
<gene>
    <name evidence="2" type="ORF">FEM48_Zijuj01G0193800</name>
</gene>
<proteinExistence type="predicted"/>
<evidence type="ECO:0000256" key="1">
    <source>
        <dbReference type="SAM" id="MobiDB-lite"/>
    </source>
</evidence>
<feature type="region of interest" description="Disordered" evidence="1">
    <location>
        <begin position="1"/>
        <end position="68"/>
    </location>
</feature>
<accession>A0A978W340</accession>
<dbReference type="GO" id="GO:0071763">
    <property type="term" value="P:nuclear membrane organization"/>
    <property type="evidence" value="ECO:0007669"/>
    <property type="project" value="TreeGrafter"/>
</dbReference>
<name>A0A978W340_ZIZJJ</name>
<dbReference type="AlphaFoldDB" id="A0A978W340"/>
<sequence length="764" mass="83535">MEDIQTKEEFLDTLERGMGTDADADTTPSLDGGREGRGAGGKLRKPSARKPPTTPYARPANSLAERGQPRRWLSKLVDPACRLIVTGANRFLPSFFSKSPYSTALPETNVEDHDKWDTEVEPNACGGDHDCSLNHELPTTTELAGPSRADKSESASDLDLHKQEKDGDLPNDNGLFEIEQLLKEKHFSRGEVSRLMEIINSKAVELPTLEHEQKNQSMAAGGEAEGPVVSHEIQKMSFEKNKEDKSGAWGFSTPLCQSVMADKVGASPIEIARAYMGSRTSELDISSKRIISNDERNLLLDSEIAIEPFVPSPLSKPSACWPGAVLQDQRGYSTPLSQRGRFGLHNFPRTPYSRSIFSKSKSKVRGIGGFGFEFLIFLFLAEYHLSQLQGDKDKLLIPSSSLQPCQTPTFGQVNLRSDALDDHYGSVGPIRRPRHKFVAQTPARGSIFVNSSVRPSKVENTNPSRAFLPAVRKNFEHGEASSSSQFQSVERKQRSFEGVPTVHPQSTQIARTILEHIDRKTPTPKDKSEELKLVTSWKKTPSSDSTSIISNGYDSLLPVKGFYSDKIMDPDNPKTSAKESADKSNSLMKSTLEATDTVISRVPGSDAYIGNGGDGGSVSKSLLEGFPKITSSQLPDLQKKPPLSSWAKPALSNIAIDKPESKWRFSSDNSSGFSFPVSTSPEVLSEPPTPSIMPTFSGSSQHHPNDAVPKYTFGEAKSGPDLVFSFPSTTNTAIHNDASDIKFSFGSNKTRISFGSIGKNTICY</sequence>
<dbReference type="Proteomes" id="UP000813462">
    <property type="component" value="Unassembled WGS sequence"/>
</dbReference>
<evidence type="ECO:0000313" key="3">
    <source>
        <dbReference type="Proteomes" id="UP000813462"/>
    </source>
</evidence>
<protein>
    <recommendedName>
        <fullName evidence="4">Nuclear pore complex protein NUP1</fullName>
    </recommendedName>
</protein>
<organism evidence="2 3">
    <name type="scientific">Ziziphus jujuba var. spinosa</name>
    <dbReference type="NCBI Taxonomy" id="714518"/>
    <lineage>
        <taxon>Eukaryota</taxon>
        <taxon>Viridiplantae</taxon>
        <taxon>Streptophyta</taxon>
        <taxon>Embryophyta</taxon>
        <taxon>Tracheophyta</taxon>
        <taxon>Spermatophyta</taxon>
        <taxon>Magnoliopsida</taxon>
        <taxon>eudicotyledons</taxon>
        <taxon>Gunneridae</taxon>
        <taxon>Pentapetalae</taxon>
        <taxon>rosids</taxon>
        <taxon>fabids</taxon>
        <taxon>Rosales</taxon>
        <taxon>Rhamnaceae</taxon>
        <taxon>Paliureae</taxon>
        <taxon>Ziziphus</taxon>
    </lineage>
</organism>